<dbReference type="PANTHER" id="PTHR42709">
    <property type="entry name" value="ALKALINE PHOSPHATASE LIKE PROTEIN"/>
    <property type="match status" value="1"/>
</dbReference>
<dbReference type="InterPro" id="IPR051311">
    <property type="entry name" value="DedA_domain"/>
</dbReference>
<reference evidence="9" key="1">
    <citation type="submission" date="2017-09" db="EMBL/GenBank/DDBJ databases">
        <title>Depth-based differentiation of microbial function through sediment-hosted aquifers and enrichment of novel symbionts in the deep terrestrial subsurface.</title>
        <authorList>
            <person name="Probst A.J."/>
            <person name="Ladd B."/>
            <person name="Jarett J.K."/>
            <person name="Geller-Mcgrath D.E."/>
            <person name="Sieber C.M.K."/>
            <person name="Emerson J.B."/>
            <person name="Anantharaman K."/>
            <person name="Thomas B.C."/>
            <person name="Malmstrom R."/>
            <person name="Stieglmeier M."/>
            <person name="Klingl A."/>
            <person name="Woyke T."/>
            <person name="Ryan C.M."/>
            <person name="Banfield J.F."/>
        </authorList>
    </citation>
    <scope>NUCLEOTIDE SEQUENCE [LARGE SCALE GENOMIC DNA]</scope>
</reference>
<evidence type="ECO:0000256" key="2">
    <source>
        <dbReference type="ARBA" id="ARBA00022475"/>
    </source>
</evidence>
<evidence type="ECO:0000256" key="6">
    <source>
        <dbReference type="SAM" id="Phobius"/>
    </source>
</evidence>
<dbReference type="AlphaFoldDB" id="A0A2M8GNQ3"/>
<feature type="domain" description="VTT" evidence="7">
    <location>
        <begin position="38"/>
        <end position="167"/>
    </location>
</feature>
<evidence type="ECO:0000256" key="1">
    <source>
        <dbReference type="ARBA" id="ARBA00004651"/>
    </source>
</evidence>
<name>A0A2M8GNQ3_9BACT</name>
<keyword evidence="4 6" id="KW-1133">Transmembrane helix</keyword>
<dbReference type="Pfam" id="PF09335">
    <property type="entry name" value="VTT_dom"/>
    <property type="match status" value="1"/>
</dbReference>
<evidence type="ECO:0000313" key="9">
    <source>
        <dbReference type="Proteomes" id="UP000229370"/>
    </source>
</evidence>
<evidence type="ECO:0000259" key="7">
    <source>
        <dbReference type="Pfam" id="PF09335"/>
    </source>
</evidence>
<comment type="caution">
    <text evidence="8">The sequence shown here is derived from an EMBL/GenBank/DDBJ whole genome shotgun (WGS) entry which is preliminary data.</text>
</comment>
<proteinExistence type="predicted"/>
<feature type="transmembrane region" description="Helical" evidence="6">
    <location>
        <begin position="180"/>
        <end position="201"/>
    </location>
</feature>
<gene>
    <name evidence="8" type="ORF">CO007_00765</name>
</gene>
<evidence type="ECO:0000256" key="3">
    <source>
        <dbReference type="ARBA" id="ARBA00022692"/>
    </source>
</evidence>
<accession>A0A2M8GNQ3</accession>
<keyword evidence="3 6" id="KW-0812">Transmembrane</keyword>
<dbReference type="PANTHER" id="PTHR42709:SF6">
    <property type="entry name" value="UNDECAPRENYL PHOSPHATE TRANSPORTER A"/>
    <property type="match status" value="1"/>
</dbReference>
<comment type="subcellular location">
    <subcellularLocation>
        <location evidence="1">Cell membrane</location>
        <topology evidence="1">Multi-pass membrane protein</topology>
    </subcellularLocation>
</comment>
<feature type="transmembrane region" description="Helical" evidence="6">
    <location>
        <begin position="58"/>
        <end position="79"/>
    </location>
</feature>
<keyword evidence="5 6" id="KW-0472">Membrane</keyword>
<feature type="transmembrane region" description="Helical" evidence="6">
    <location>
        <begin position="148"/>
        <end position="168"/>
    </location>
</feature>
<protein>
    <recommendedName>
        <fullName evidence="7">VTT domain-containing protein</fullName>
    </recommendedName>
</protein>
<evidence type="ECO:0000256" key="5">
    <source>
        <dbReference type="ARBA" id="ARBA00023136"/>
    </source>
</evidence>
<evidence type="ECO:0000313" key="8">
    <source>
        <dbReference type="EMBL" id="PJC82172.1"/>
    </source>
</evidence>
<keyword evidence="2" id="KW-1003">Cell membrane</keyword>
<evidence type="ECO:0000256" key="4">
    <source>
        <dbReference type="ARBA" id="ARBA00022989"/>
    </source>
</evidence>
<feature type="transmembrane region" description="Helical" evidence="6">
    <location>
        <begin position="20"/>
        <end position="38"/>
    </location>
</feature>
<sequence>MVSNLVDVITKTIIQVINSSGYLGVFLLMAAESALIPIPSEITMTFAGYLASLGRFNLWLIIICGALANLFGSILTYWFGYWGEETVIRDLIRKYGKFLLITVHEYDRAEKWFRKYGEKITFFSRILPIVRTFISLPAGIAEMNFWKFSLFTFLGSLIWSAVLTYLGFILGRNWSSLHVYYQKFEFLIVGIILFLVIYYVVHKIKKLRMSKHPKSHKTY</sequence>
<dbReference type="GO" id="GO:0005886">
    <property type="term" value="C:plasma membrane"/>
    <property type="evidence" value="ECO:0007669"/>
    <property type="project" value="UniProtKB-SubCell"/>
</dbReference>
<dbReference type="EMBL" id="PFQK01000020">
    <property type="protein sequence ID" value="PJC82172.1"/>
    <property type="molecule type" value="Genomic_DNA"/>
</dbReference>
<organism evidence="8 9">
    <name type="scientific">Candidatus Roizmanbacteria bacterium CG_4_8_14_3_um_filter_36_10</name>
    <dbReference type="NCBI Taxonomy" id="1974834"/>
    <lineage>
        <taxon>Bacteria</taxon>
        <taxon>Candidatus Roizmaniibacteriota</taxon>
    </lineage>
</organism>
<dbReference type="InterPro" id="IPR032816">
    <property type="entry name" value="VTT_dom"/>
</dbReference>
<dbReference type="Proteomes" id="UP000229370">
    <property type="component" value="Unassembled WGS sequence"/>
</dbReference>